<dbReference type="SUPFAM" id="SSF51338">
    <property type="entry name" value="Composite domain of metallo-dependent hydrolases"/>
    <property type="match status" value="1"/>
</dbReference>
<sequence length="493" mass="52765">MRHDVVLRGGSVIDGSGAPAFRADVAIRDGRIAAIGRVEDADAGEVVDATGHVVAPGFIDVHTHDDSALLSPTGMVAKTSQGVTTVIVGNCGISVAPLELDETPPAPLTLVGGRENFRFATFADYLGALEAEGIMTNAAALVGHTTLRRRCMPTLERAANAQETAEMAREVAIAVEAGAIGVSTGLDYIAALPSSTEEVKALSRAAAELGGLYVTHTRNYFEHLEEAIEEAIEIASDTAAKLVISHHQATGRDNFGKAAPTLSRIDEARRNMEIGVDCYPYAASSTVLKTQRCDKGVPILITWSDPHPELANHYLADIARDWACTEAEAAERLLPAGAVYFQLDEADVRTVLSHPRTMIGSDGLPHDDHPHPRLWGTFPRVLGHYARDLKLFSLERAVHQMTGLPAGEFGLRERGLLRAGFHADIVVFDPETVIDRATYEKPAQPSQGIERVLVNGRTVWAGGAATGLRPGRVLRRARDVSVHLAGARRGCAC</sequence>
<dbReference type="Gene3D" id="3.30.1490.130">
    <property type="entry name" value="D-aminoacylase. Domain 3"/>
    <property type="match status" value="1"/>
</dbReference>
<organism evidence="2 3">
    <name type="scientific">Aureimonas flava</name>
    <dbReference type="NCBI Taxonomy" id="2320271"/>
    <lineage>
        <taxon>Bacteria</taxon>
        <taxon>Pseudomonadati</taxon>
        <taxon>Pseudomonadota</taxon>
        <taxon>Alphaproteobacteria</taxon>
        <taxon>Hyphomicrobiales</taxon>
        <taxon>Aurantimonadaceae</taxon>
        <taxon>Aureimonas</taxon>
    </lineage>
</organism>
<dbReference type="Gene3D" id="2.30.40.10">
    <property type="entry name" value="Urease, subunit C, domain 1"/>
    <property type="match status" value="1"/>
</dbReference>
<dbReference type="Gene3D" id="3.20.20.140">
    <property type="entry name" value="Metal-dependent hydrolases"/>
    <property type="match status" value="1"/>
</dbReference>
<dbReference type="GO" id="GO:0016811">
    <property type="term" value="F:hydrolase activity, acting on carbon-nitrogen (but not peptide) bonds, in linear amides"/>
    <property type="evidence" value="ECO:0007669"/>
    <property type="project" value="InterPro"/>
</dbReference>
<evidence type="ECO:0000313" key="3">
    <source>
        <dbReference type="Proteomes" id="UP000265750"/>
    </source>
</evidence>
<dbReference type="InterPro" id="IPR032466">
    <property type="entry name" value="Metal_Hydrolase"/>
</dbReference>
<dbReference type="EMBL" id="QYRN01000002">
    <property type="protein sequence ID" value="RIY02564.1"/>
    <property type="molecule type" value="Genomic_DNA"/>
</dbReference>
<dbReference type="GO" id="GO:0016812">
    <property type="term" value="F:hydrolase activity, acting on carbon-nitrogen (but not peptide) bonds, in cyclic amides"/>
    <property type="evidence" value="ECO:0007669"/>
    <property type="project" value="TreeGrafter"/>
</dbReference>
<dbReference type="PANTHER" id="PTHR11647:SF1">
    <property type="entry name" value="COLLAPSIN RESPONSE MEDIATOR PROTEIN"/>
    <property type="match status" value="1"/>
</dbReference>
<dbReference type="InterPro" id="IPR050378">
    <property type="entry name" value="Metallo-dep_Hydrolases_sf"/>
</dbReference>
<name>A0A3A1WQE0_9HYPH</name>
<dbReference type="OrthoDB" id="9807210at2"/>
<dbReference type="GO" id="GO:0005829">
    <property type="term" value="C:cytosol"/>
    <property type="evidence" value="ECO:0007669"/>
    <property type="project" value="TreeGrafter"/>
</dbReference>
<proteinExistence type="predicted"/>
<dbReference type="Proteomes" id="UP000265750">
    <property type="component" value="Unassembled WGS sequence"/>
</dbReference>
<evidence type="ECO:0000313" key="2">
    <source>
        <dbReference type="EMBL" id="RIY02564.1"/>
    </source>
</evidence>
<comment type="caution">
    <text evidence="2">The sequence shown here is derived from an EMBL/GenBank/DDBJ whole genome shotgun (WGS) entry which is preliminary data.</text>
</comment>
<feature type="domain" description="Amidohydrolase 3" evidence="1">
    <location>
        <begin position="45"/>
        <end position="246"/>
    </location>
</feature>
<dbReference type="SUPFAM" id="SSF51556">
    <property type="entry name" value="Metallo-dependent hydrolases"/>
    <property type="match status" value="1"/>
</dbReference>
<dbReference type="InterPro" id="IPR013108">
    <property type="entry name" value="Amidohydro_3"/>
</dbReference>
<dbReference type="InterPro" id="IPR011059">
    <property type="entry name" value="Metal-dep_hydrolase_composite"/>
</dbReference>
<dbReference type="AlphaFoldDB" id="A0A3A1WQE0"/>
<accession>A0A3A1WQE0</accession>
<dbReference type="RefSeq" id="WP_119538642.1">
    <property type="nucleotide sequence ID" value="NZ_QYRN01000002.1"/>
</dbReference>
<gene>
    <name evidence="2" type="ORF">D3218_04125</name>
</gene>
<reference evidence="3" key="1">
    <citation type="submission" date="2018-09" db="EMBL/GenBank/DDBJ databases">
        <authorList>
            <person name="Tuo L."/>
        </authorList>
    </citation>
    <scope>NUCLEOTIDE SEQUENCE [LARGE SCALE GENOMIC DNA]</scope>
    <source>
        <strain evidence="3">M2BS4Y-1</strain>
    </source>
</reference>
<dbReference type="InterPro" id="IPR023100">
    <property type="entry name" value="D-aminoacylase_insert_dom_sf"/>
</dbReference>
<dbReference type="Pfam" id="PF07969">
    <property type="entry name" value="Amidohydro_3"/>
    <property type="match status" value="2"/>
</dbReference>
<dbReference type="CDD" id="cd01297">
    <property type="entry name" value="D-aminoacylase"/>
    <property type="match status" value="1"/>
</dbReference>
<protein>
    <submittedName>
        <fullName evidence="2">D-aminoacylase</fullName>
    </submittedName>
</protein>
<keyword evidence="3" id="KW-1185">Reference proteome</keyword>
<dbReference type="PANTHER" id="PTHR11647">
    <property type="entry name" value="HYDRANTOINASE/DIHYDROPYRIMIDINASE FAMILY MEMBER"/>
    <property type="match status" value="1"/>
</dbReference>
<evidence type="ECO:0000259" key="1">
    <source>
        <dbReference type="Pfam" id="PF07969"/>
    </source>
</evidence>
<feature type="domain" description="Amidohydrolase 3" evidence="1">
    <location>
        <begin position="340"/>
        <end position="459"/>
    </location>
</feature>